<dbReference type="Proteomes" id="UP000243499">
    <property type="component" value="Unassembled WGS sequence"/>
</dbReference>
<dbReference type="InterPro" id="IPR012337">
    <property type="entry name" value="RNaseH-like_sf"/>
</dbReference>
<dbReference type="InterPro" id="IPR021109">
    <property type="entry name" value="Peptidase_aspartic_dom_sf"/>
</dbReference>
<dbReference type="SUPFAM" id="SSF56672">
    <property type="entry name" value="DNA/RNA polymerases"/>
    <property type="match status" value="1"/>
</dbReference>
<accession>A0A2T7AA45</accession>
<sequence>MSRDDPFTYEELSAEHKQRYDEIKTQFEADLIGSFERTRSHGVRWKGFSPEGALDGVDLSIPSEDRTRALRQEVNYVVAHSLHRHSESLVNAFERVALRVVQEIMKHQHSPTGPTLGSHRGELPFQTRPPLPYTLAAAESHGAPAYVVYKEGGDPMDHQFFSEPPKEIPHAEQISTILRDQFGILPKRRAIGYTKPYPGDYDLIPLPPKYRLPEFTKFSGAKGSSSIEHVSRYLAQLGIISVSDPLRVRFISQSLTGPAFGWYTSLGPDSIRTWKQLEEQFHIQYHSEAAEAGIADLAEMKNRCYSTRISEKEAVELASVGLLKPIRDLAFQLEFTSLAHLVQKLSTYEQRHPELYQDKFKRQVAVADTEEADNSEEELELKFPEGHKLPTAQELKGRSYWTAPTQQERVRSPRREDEEEDRYHRPRWCPDGLNRSQKRRVQRLRSLEEAEARYIETLKKARPDLAEQVHYEQEKKPHASRKEWRPKSTKADKKVSADTHMVFVLPAEFHARTYEEPSVAQLDLGPRPVIFEKPQAKNYKHLKALYLKGYINGQPVNKMLVDTGAAVNIMPYSILRRLGRSTGDLIKTNVMLSDFNGQTSEAQGVLSVDLTIGNKTIPTSFFVDGKLGYGFTSADELEEIDIGPGDKPRPKNMPIALPGIIQRCLGSIEAYVVPVQKKDGRWRVCVDFRDLNRATPKDEYPMPVAEILINTAAGHKILSFMDGNAGYNQIFMAPEDIHKTAFRVPKAVGLFEYMVMTFGLKNAGAIYQRAMNYIFHDLIGSLVEIYIDDVVVKSASVEGHLDDLRQVLERTRKFGLRMNPKKCTFGVTAGQFLGFLEAVRTMVPPTTKRELQQLIGKINFLRHILLSAEVIIICKPDVIKYMLSAPVLKGRLGKWMFALSEFDIRYQPAKAVKGQALADLIAERVNTNIAALSVRAWAMYFDGSYEAVRKGMGLLLEAAAEAVEVFGDSKLVTSQLTEDYRCESELLFPLWVQCQELMAQFRYINFYWIPRARNAEANDLAQLASGYKADGSRHQVYFLDQGDWRADIFNYLKDSARGAPRKIRYKAMRYVLIGDDMFYRTLEGLLLKCLGPTESNRLLHEVHEGTCGTHQSAHKMKWLIRRSGYYWPTILEDCFMYYKECQACQRFGKIQMVPASVMNPIIKPWPFRGWSMDMIGKINPPSSKGHQFILAITDYFTKWVEAIPMKSVASKDVIQFVKEHVIHRFGIPQTITTDGGSVFISEEFKKFTADMGIKLIRSIMGIPYILSWGDKNFPYHLVYGQEAVLPWEVTAGSRRIEFQNDLSAEEYATLMSDNVEDLTELRLWSLEKIKENKAKVARAYNKKVKPKEFQVGDLVWEAVLPLGAKDAAYGKWSPNWHGPYRVD</sequence>
<dbReference type="Pfam" id="PF13975">
    <property type="entry name" value="gag-asp_proteas"/>
    <property type="match status" value="1"/>
</dbReference>
<dbReference type="Gene3D" id="3.30.420.10">
    <property type="entry name" value="Ribonuclease H-like superfamily/Ribonuclease H"/>
    <property type="match status" value="2"/>
</dbReference>
<evidence type="ECO:0000256" key="5">
    <source>
        <dbReference type="ARBA" id="ARBA00022801"/>
    </source>
</evidence>
<dbReference type="Gramene" id="PUV26831">
    <property type="protein sequence ID" value="PUV26831"/>
    <property type="gene ID" value="PAHAL_J003800"/>
</dbReference>
<dbReference type="Pfam" id="PF00078">
    <property type="entry name" value="RVT_1"/>
    <property type="match status" value="1"/>
</dbReference>
<dbReference type="GO" id="GO:0006310">
    <property type="term" value="P:DNA recombination"/>
    <property type="evidence" value="ECO:0007669"/>
    <property type="project" value="UniProtKB-KW"/>
</dbReference>
<dbReference type="InterPro" id="IPR041588">
    <property type="entry name" value="Integrase_H2C2"/>
</dbReference>
<evidence type="ECO:0000256" key="6">
    <source>
        <dbReference type="ARBA" id="ARBA00022918"/>
    </source>
</evidence>
<keyword evidence="2" id="KW-0548">Nucleotidyltransferase</keyword>
<dbReference type="GO" id="GO:0004523">
    <property type="term" value="F:RNA-DNA hybrid ribonuclease activity"/>
    <property type="evidence" value="ECO:0007669"/>
    <property type="project" value="InterPro"/>
</dbReference>
<evidence type="ECO:0000259" key="9">
    <source>
        <dbReference type="PROSITE" id="PS50994"/>
    </source>
</evidence>
<keyword evidence="4" id="KW-0255">Endonuclease</keyword>
<feature type="region of interest" description="Disordered" evidence="8">
    <location>
        <begin position="396"/>
        <end position="429"/>
    </location>
</feature>
<dbReference type="InterPro" id="IPR043128">
    <property type="entry name" value="Rev_trsase/Diguanyl_cyclase"/>
</dbReference>
<dbReference type="Pfam" id="PF00665">
    <property type="entry name" value="rve"/>
    <property type="match status" value="1"/>
</dbReference>
<dbReference type="SUPFAM" id="SSF50630">
    <property type="entry name" value="Acid proteases"/>
    <property type="match status" value="1"/>
</dbReference>
<keyword evidence="3" id="KW-0540">Nuclease</keyword>
<dbReference type="PANTHER" id="PTHR37984:SF5">
    <property type="entry name" value="PROTEIN NYNRIN-LIKE"/>
    <property type="match status" value="1"/>
</dbReference>
<evidence type="ECO:0000256" key="3">
    <source>
        <dbReference type="ARBA" id="ARBA00022722"/>
    </source>
</evidence>
<dbReference type="CDD" id="cd01647">
    <property type="entry name" value="RT_LTR"/>
    <property type="match status" value="1"/>
</dbReference>
<dbReference type="GO" id="GO:0003676">
    <property type="term" value="F:nucleic acid binding"/>
    <property type="evidence" value="ECO:0007669"/>
    <property type="project" value="InterPro"/>
</dbReference>
<dbReference type="InterPro" id="IPR036397">
    <property type="entry name" value="RNaseH_sf"/>
</dbReference>
<protein>
    <recommendedName>
        <fullName evidence="9">Integrase catalytic domain-containing protein</fullName>
    </recommendedName>
</protein>
<keyword evidence="1" id="KW-0808">Transferase</keyword>
<dbReference type="InterPro" id="IPR050951">
    <property type="entry name" value="Retrovirus_Pol_polyprotein"/>
</dbReference>
<dbReference type="GO" id="GO:0015074">
    <property type="term" value="P:DNA integration"/>
    <property type="evidence" value="ECO:0007669"/>
    <property type="project" value="InterPro"/>
</dbReference>
<dbReference type="Gene3D" id="3.10.10.10">
    <property type="entry name" value="HIV Type 1 Reverse Transcriptase, subunit A, domain 1"/>
    <property type="match status" value="1"/>
</dbReference>
<dbReference type="Pfam" id="PF17921">
    <property type="entry name" value="Integrase_H2C2"/>
    <property type="match status" value="1"/>
</dbReference>
<name>A0A2T7AA45_9POAL</name>
<organism evidence="10">
    <name type="scientific">Panicum hallii</name>
    <dbReference type="NCBI Taxonomy" id="206008"/>
    <lineage>
        <taxon>Eukaryota</taxon>
        <taxon>Viridiplantae</taxon>
        <taxon>Streptophyta</taxon>
        <taxon>Embryophyta</taxon>
        <taxon>Tracheophyta</taxon>
        <taxon>Spermatophyta</taxon>
        <taxon>Magnoliopsida</taxon>
        <taxon>Liliopsida</taxon>
        <taxon>Poales</taxon>
        <taxon>Poaceae</taxon>
        <taxon>PACMAD clade</taxon>
        <taxon>Panicoideae</taxon>
        <taxon>Panicodae</taxon>
        <taxon>Paniceae</taxon>
        <taxon>Panicinae</taxon>
        <taxon>Panicum</taxon>
        <taxon>Panicum sect. Panicum</taxon>
    </lineage>
</organism>
<evidence type="ECO:0000256" key="4">
    <source>
        <dbReference type="ARBA" id="ARBA00022759"/>
    </source>
</evidence>
<dbReference type="Gene3D" id="1.10.340.70">
    <property type="match status" value="1"/>
</dbReference>
<dbReference type="PROSITE" id="PS50994">
    <property type="entry name" value="INTEGRASE"/>
    <property type="match status" value="1"/>
</dbReference>
<feature type="region of interest" description="Disordered" evidence="8">
    <location>
        <begin position="470"/>
        <end position="492"/>
    </location>
</feature>
<keyword evidence="7" id="KW-0233">DNA recombination</keyword>
<dbReference type="InterPro" id="IPR001584">
    <property type="entry name" value="Integrase_cat-core"/>
</dbReference>
<dbReference type="GO" id="GO:0003964">
    <property type="term" value="F:RNA-directed DNA polymerase activity"/>
    <property type="evidence" value="ECO:0007669"/>
    <property type="project" value="UniProtKB-KW"/>
</dbReference>
<dbReference type="Gene3D" id="3.30.70.270">
    <property type="match status" value="1"/>
</dbReference>
<dbReference type="InterPro" id="IPR002156">
    <property type="entry name" value="RNaseH_domain"/>
</dbReference>
<reference evidence="10" key="1">
    <citation type="submission" date="2018-04" db="EMBL/GenBank/DDBJ databases">
        <title>WGS assembly of Panicum hallii.</title>
        <authorList>
            <person name="Lovell J."/>
            <person name="Jenkins J."/>
            <person name="Lowry D."/>
            <person name="Mamidi S."/>
            <person name="Sreedasyam A."/>
            <person name="Weng X."/>
            <person name="Barry K."/>
            <person name="Bonette J."/>
            <person name="Campitelli B."/>
            <person name="Daum C."/>
            <person name="Gordon S."/>
            <person name="Gould B."/>
            <person name="Lipzen A."/>
            <person name="Macqueen A."/>
            <person name="Palacio-Mejia J."/>
            <person name="Plott C."/>
            <person name="Shakirov E."/>
            <person name="Shu S."/>
            <person name="Yoshinaga Y."/>
            <person name="Zane M."/>
            <person name="Rokhsar D."/>
            <person name="Grimwood J."/>
            <person name="Schmutz J."/>
            <person name="Juenger T."/>
        </authorList>
    </citation>
    <scope>NUCLEOTIDE SEQUENCE [LARGE SCALE GENOMIC DNA]</scope>
    <source>
        <strain evidence="10">FIL2</strain>
    </source>
</reference>
<dbReference type="CDD" id="cd00303">
    <property type="entry name" value="retropepsin_like"/>
    <property type="match status" value="1"/>
</dbReference>
<evidence type="ECO:0000256" key="7">
    <source>
        <dbReference type="ARBA" id="ARBA00023172"/>
    </source>
</evidence>
<dbReference type="Gene3D" id="2.40.70.10">
    <property type="entry name" value="Acid Proteases"/>
    <property type="match status" value="1"/>
</dbReference>
<dbReference type="EMBL" id="KZ794287">
    <property type="protein sequence ID" value="PUV26831.1"/>
    <property type="molecule type" value="Genomic_DNA"/>
</dbReference>
<dbReference type="InterPro" id="IPR043502">
    <property type="entry name" value="DNA/RNA_pol_sf"/>
</dbReference>
<keyword evidence="6" id="KW-0695">RNA-directed DNA polymerase</keyword>
<dbReference type="PANTHER" id="PTHR37984">
    <property type="entry name" value="PROTEIN CBG26694"/>
    <property type="match status" value="1"/>
</dbReference>
<dbReference type="SUPFAM" id="SSF53098">
    <property type="entry name" value="Ribonuclease H-like"/>
    <property type="match status" value="2"/>
</dbReference>
<dbReference type="Pfam" id="PF13456">
    <property type="entry name" value="RVT_3"/>
    <property type="match status" value="1"/>
</dbReference>
<dbReference type="InterPro" id="IPR001969">
    <property type="entry name" value="Aspartic_peptidase_AS"/>
</dbReference>
<evidence type="ECO:0000313" key="10">
    <source>
        <dbReference type="EMBL" id="PUV26831.1"/>
    </source>
</evidence>
<dbReference type="PROSITE" id="PS00141">
    <property type="entry name" value="ASP_PROTEASE"/>
    <property type="match status" value="1"/>
</dbReference>
<keyword evidence="5" id="KW-0378">Hydrolase</keyword>
<dbReference type="GO" id="GO:0004190">
    <property type="term" value="F:aspartic-type endopeptidase activity"/>
    <property type="evidence" value="ECO:0007669"/>
    <property type="project" value="InterPro"/>
</dbReference>
<evidence type="ECO:0000256" key="8">
    <source>
        <dbReference type="SAM" id="MobiDB-lite"/>
    </source>
</evidence>
<evidence type="ECO:0000256" key="2">
    <source>
        <dbReference type="ARBA" id="ARBA00022695"/>
    </source>
</evidence>
<dbReference type="GO" id="GO:0006508">
    <property type="term" value="P:proteolysis"/>
    <property type="evidence" value="ECO:0007669"/>
    <property type="project" value="InterPro"/>
</dbReference>
<proteinExistence type="predicted"/>
<dbReference type="InterPro" id="IPR000477">
    <property type="entry name" value="RT_dom"/>
</dbReference>
<feature type="domain" description="Integrase catalytic" evidence="9">
    <location>
        <begin position="1162"/>
        <end position="1264"/>
    </location>
</feature>
<gene>
    <name evidence="10" type="ORF">PAHAL_J003800</name>
</gene>
<evidence type="ECO:0000256" key="1">
    <source>
        <dbReference type="ARBA" id="ARBA00022679"/>
    </source>
</evidence>